<dbReference type="Pfam" id="PF11887">
    <property type="entry name" value="Mce4_CUP1"/>
    <property type="match status" value="1"/>
</dbReference>
<evidence type="ECO:0000259" key="2">
    <source>
        <dbReference type="Pfam" id="PF11887"/>
    </source>
</evidence>
<comment type="caution">
    <text evidence="3">The sequence shown here is derived from an EMBL/GenBank/DDBJ whole genome shotgun (WGS) entry which is preliminary data.</text>
</comment>
<evidence type="ECO:0000313" key="3">
    <source>
        <dbReference type="EMBL" id="MBB4904134.1"/>
    </source>
</evidence>
<dbReference type="RefSeq" id="WP_184808430.1">
    <property type="nucleotide sequence ID" value="NZ_JACHJQ010000001.1"/>
</dbReference>
<gene>
    <name evidence="3" type="ORF">FHR82_000344</name>
</gene>
<dbReference type="EMBL" id="JACHJQ010000001">
    <property type="protein sequence ID" value="MBB4904134.1"/>
    <property type="molecule type" value="Genomic_DNA"/>
</dbReference>
<name>A0A7W7PZE6_9PSEU</name>
<proteinExistence type="predicted"/>
<dbReference type="InterPro" id="IPR003399">
    <property type="entry name" value="Mce/MlaD"/>
</dbReference>
<feature type="domain" description="Mce/MlaD" evidence="1">
    <location>
        <begin position="39"/>
        <end position="111"/>
    </location>
</feature>
<protein>
    <submittedName>
        <fullName evidence="3">Phospholipid/cholesterol/gamma-HCH transport system substrate-binding protein</fullName>
    </submittedName>
</protein>
<sequence>MKSLKERDQAAVGTVTIVLLVLGLLVAFNSDDLPIIGGGTTYTAEFRESAGLRPGNEVRLAGVKVGEVRSVELARNKVVVDFRVDDVSLGDRSTVSIQIKTLLGDKFLGITSSGKTPQSANDPIPVSRTQTPFDIVPAVGKLSQTVDQIDTKQLAQSFQTISDTFANSPRHMKDTLTGLSQLSATLSTRDEQLKTLLANTAGFSKTVADRDEQLQQLFTDASLLLGELQLRRDAVHLLLTGTTTLSGELRGLVADNQAQLKPALDELDRVTTILAKNQANLSESLRSLAPYVRTFNNVVGNGRWFEGYICGLLPPPTDLGVLTINPEGCTPPLAYTEGGGR</sequence>
<dbReference type="AlphaFoldDB" id="A0A7W7PZE6"/>
<dbReference type="NCBIfam" id="TIGR00996">
    <property type="entry name" value="Mtu_fam_mce"/>
    <property type="match status" value="1"/>
</dbReference>
<feature type="domain" description="Mammalian cell entry C-terminal" evidence="2">
    <location>
        <begin position="119"/>
        <end position="302"/>
    </location>
</feature>
<dbReference type="PANTHER" id="PTHR33371">
    <property type="entry name" value="INTERMEMBRANE PHOSPHOLIPID TRANSPORT SYSTEM BINDING PROTEIN MLAD-RELATED"/>
    <property type="match status" value="1"/>
</dbReference>
<dbReference type="PRINTS" id="PR01782">
    <property type="entry name" value="MCEVIRFACTOR"/>
</dbReference>
<dbReference type="Pfam" id="PF02470">
    <property type="entry name" value="MlaD"/>
    <property type="match status" value="1"/>
</dbReference>
<reference evidence="3 4" key="1">
    <citation type="submission" date="2020-08" db="EMBL/GenBank/DDBJ databases">
        <title>Genomic Encyclopedia of Type Strains, Phase III (KMG-III): the genomes of soil and plant-associated and newly described type strains.</title>
        <authorList>
            <person name="Whitman W."/>
        </authorList>
    </citation>
    <scope>NUCLEOTIDE SEQUENCE [LARGE SCALE GENOMIC DNA]</scope>
    <source>
        <strain evidence="3 4">CECT 8960</strain>
    </source>
</reference>
<keyword evidence="4" id="KW-1185">Reference proteome</keyword>
<accession>A0A7W7PZE6</accession>
<organism evidence="3 4">
    <name type="scientific">Actinophytocola algeriensis</name>
    <dbReference type="NCBI Taxonomy" id="1768010"/>
    <lineage>
        <taxon>Bacteria</taxon>
        <taxon>Bacillati</taxon>
        <taxon>Actinomycetota</taxon>
        <taxon>Actinomycetes</taxon>
        <taxon>Pseudonocardiales</taxon>
        <taxon>Pseudonocardiaceae</taxon>
    </lineage>
</organism>
<evidence type="ECO:0000259" key="1">
    <source>
        <dbReference type="Pfam" id="PF02470"/>
    </source>
</evidence>
<dbReference type="PANTHER" id="PTHR33371:SF18">
    <property type="entry name" value="MCE-FAMILY PROTEIN MCE3C"/>
    <property type="match status" value="1"/>
</dbReference>
<evidence type="ECO:0000313" key="4">
    <source>
        <dbReference type="Proteomes" id="UP000520767"/>
    </source>
</evidence>
<dbReference type="InterPro" id="IPR052336">
    <property type="entry name" value="MlaD_Phospholipid_Transporter"/>
</dbReference>
<dbReference type="InterPro" id="IPR005693">
    <property type="entry name" value="Mce"/>
</dbReference>
<dbReference type="Proteomes" id="UP000520767">
    <property type="component" value="Unassembled WGS sequence"/>
</dbReference>
<dbReference type="GO" id="GO:0005576">
    <property type="term" value="C:extracellular region"/>
    <property type="evidence" value="ECO:0007669"/>
    <property type="project" value="TreeGrafter"/>
</dbReference>
<dbReference type="InterPro" id="IPR024516">
    <property type="entry name" value="Mce_C"/>
</dbReference>